<proteinExistence type="predicted"/>
<keyword evidence="2" id="KW-1185">Reference proteome</keyword>
<dbReference type="GeneID" id="108010881"/>
<evidence type="ECO:0000313" key="3">
    <source>
        <dbReference type="RefSeq" id="XP_016931358.4"/>
    </source>
</evidence>
<dbReference type="Proteomes" id="UP001652628">
    <property type="component" value="Chromosome 3"/>
</dbReference>
<protein>
    <submittedName>
        <fullName evidence="3">Uncharacterized protein</fullName>
    </submittedName>
</protein>
<name>A0AB39ZAH9_DROSZ</name>
<gene>
    <name evidence="3" type="primary">LOC108010881</name>
</gene>
<evidence type="ECO:0000256" key="1">
    <source>
        <dbReference type="SAM" id="MobiDB-lite"/>
    </source>
</evidence>
<feature type="compositionally biased region" description="Basic residues" evidence="1">
    <location>
        <begin position="94"/>
        <end position="137"/>
    </location>
</feature>
<reference evidence="3" key="1">
    <citation type="submission" date="2025-08" db="UniProtKB">
        <authorList>
            <consortium name="RefSeq"/>
        </authorList>
    </citation>
    <scope>IDENTIFICATION</scope>
</reference>
<evidence type="ECO:0000313" key="2">
    <source>
        <dbReference type="Proteomes" id="UP001652628"/>
    </source>
</evidence>
<dbReference type="AlphaFoldDB" id="A0AB39ZAH9"/>
<sequence>MPISEQKAYQFTIEASNMKLSLVLFVLSMVLYVAQVRTADNTTTTTTEATTSTTTEATSSYTSADNAKIVRMSNLTYSIQRKIRVATTASSTKSKSKSARAKARKALKKALRRNKKSSGNRKLNKKSKNRNGRVLRR</sequence>
<feature type="region of interest" description="Disordered" evidence="1">
    <location>
        <begin position="86"/>
        <end position="137"/>
    </location>
</feature>
<organism evidence="2 3">
    <name type="scientific">Drosophila suzukii</name>
    <name type="common">Spotted-wing drosophila fruit fly</name>
    <dbReference type="NCBI Taxonomy" id="28584"/>
    <lineage>
        <taxon>Eukaryota</taxon>
        <taxon>Metazoa</taxon>
        <taxon>Ecdysozoa</taxon>
        <taxon>Arthropoda</taxon>
        <taxon>Hexapoda</taxon>
        <taxon>Insecta</taxon>
        <taxon>Pterygota</taxon>
        <taxon>Neoptera</taxon>
        <taxon>Endopterygota</taxon>
        <taxon>Diptera</taxon>
        <taxon>Brachycera</taxon>
        <taxon>Muscomorpha</taxon>
        <taxon>Ephydroidea</taxon>
        <taxon>Drosophilidae</taxon>
        <taxon>Drosophila</taxon>
        <taxon>Sophophora</taxon>
    </lineage>
</organism>
<accession>A0AB39ZAH9</accession>
<dbReference type="RefSeq" id="XP_016931358.4">
    <property type="nucleotide sequence ID" value="XM_017075869.4"/>
</dbReference>
<feature type="region of interest" description="Disordered" evidence="1">
    <location>
        <begin position="41"/>
        <end position="61"/>
    </location>
</feature>